<dbReference type="GO" id="GO:0006253">
    <property type="term" value="P:dCTP catabolic process"/>
    <property type="evidence" value="ECO:0007669"/>
    <property type="project" value="TreeGrafter"/>
</dbReference>
<name>A0A931CPJ4_9ACTN</name>
<dbReference type="Pfam" id="PF12643">
    <property type="entry name" value="MazG-like"/>
    <property type="match status" value="1"/>
</dbReference>
<dbReference type="AlphaFoldDB" id="A0A931CPJ4"/>
<dbReference type="GO" id="GO:0047840">
    <property type="term" value="F:dCTP diphosphatase activity"/>
    <property type="evidence" value="ECO:0007669"/>
    <property type="project" value="TreeGrafter"/>
</dbReference>
<comment type="caution">
    <text evidence="1">The sequence shown here is derived from an EMBL/GenBank/DDBJ whole genome shotgun (WGS) entry which is preliminary data.</text>
</comment>
<evidence type="ECO:0008006" key="3">
    <source>
        <dbReference type="Google" id="ProtNLM"/>
    </source>
</evidence>
<evidence type="ECO:0000313" key="1">
    <source>
        <dbReference type="EMBL" id="MBG0568720.1"/>
    </source>
</evidence>
<dbReference type="PANTHER" id="PTHR46523:SF1">
    <property type="entry name" value="DCTP PYROPHOSPHATASE 1"/>
    <property type="match status" value="1"/>
</dbReference>
<dbReference type="Gene3D" id="1.10.287.1080">
    <property type="entry name" value="MazG-like"/>
    <property type="match status" value="1"/>
</dbReference>
<reference evidence="1" key="1">
    <citation type="submission" date="2020-11" db="EMBL/GenBank/DDBJ databases">
        <title>Isolation and identification of active actinomycetes.</title>
        <authorList>
            <person name="Sun X."/>
        </authorList>
    </citation>
    <scope>NUCLEOTIDE SEQUENCE</scope>
    <source>
        <strain evidence="1">NEAU-A11</strain>
    </source>
</reference>
<organism evidence="1 2">
    <name type="scientific">Actinoplanes aureus</name>
    <dbReference type="NCBI Taxonomy" id="2792083"/>
    <lineage>
        <taxon>Bacteria</taxon>
        <taxon>Bacillati</taxon>
        <taxon>Actinomycetota</taxon>
        <taxon>Actinomycetes</taxon>
        <taxon>Micromonosporales</taxon>
        <taxon>Micromonosporaceae</taxon>
        <taxon>Actinoplanes</taxon>
    </lineage>
</organism>
<sequence>MTGYPVRARSIGCPGCSSPETRRPALEIRSAQKLTWENKLAKGFNTSEVPLEFCLLQGEVAEAFDAWRRAHENLGEELADIAIYVMSLAEMTGVDLQAAIEQKLAKNAKRTYVKDEASGTLVKIDPA</sequence>
<dbReference type="GO" id="GO:0042262">
    <property type="term" value="P:DNA protection"/>
    <property type="evidence" value="ECO:0007669"/>
    <property type="project" value="TreeGrafter"/>
</dbReference>
<proteinExistence type="predicted"/>
<dbReference type="EMBL" id="JADQTO010000043">
    <property type="protein sequence ID" value="MBG0568720.1"/>
    <property type="molecule type" value="Genomic_DNA"/>
</dbReference>
<dbReference type="GO" id="GO:0005829">
    <property type="term" value="C:cytosol"/>
    <property type="evidence" value="ECO:0007669"/>
    <property type="project" value="TreeGrafter"/>
</dbReference>
<gene>
    <name evidence="1" type="ORF">I4J89_45625</name>
</gene>
<dbReference type="PANTHER" id="PTHR46523">
    <property type="entry name" value="DCTP PYROPHOSPHATASE 1"/>
    <property type="match status" value="1"/>
</dbReference>
<protein>
    <recommendedName>
        <fullName evidence="3">NTP pyrophosphohydrolase MazG putative catalytic core domain-containing protein</fullName>
    </recommendedName>
</protein>
<dbReference type="InterPro" id="IPR052555">
    <property type="entry name" value="dCTP_Pyrophosphatase"/>
</dbReference>
<dbReference type="Proteomes" id="UP000598146">
    <property type="component" value="Unassembled WGS sequence"/>
</dbReference>
<dbReference type="InterPro" id="IPR025984">
    <property type="entry name" value="DCTPP"/>
</dbReference>
<dbReference type="SUPFAM" id="SSF101386">
    <property type="entry name" value="all-alpha NTP pyrophosphatases"/>
    <property type="match status" value="1"/>
</dbReference>
<keyword evidence="2" id="KW-1185">Reference proteome</keyword>
<evidence type="ECO:0000313" key="2">
    <source>
        <dbReference type="Proteomes" id="UP000598146"/>
    </source>
</evidence>
<accession>A0A931CPJ4</accession>